<accession>A0A9X3N946</accession>
<dbReference type="EMBL" id="JAPDDP010000033">
    <property type="protein sequence ID" value="MDA0182260.1"/>
    <property type="molecule type" value="Genomic_DNA"/>
</dbReference>
<comment type="caution">
    <text evidence="1">The sequence shown here is derived from an EMBL/GenBank/DDBJ whole genome shotgun (WGS) entry which is preliminary data.</text>
</comment>
<dbReference type="Proteomes" id="UP001147653">
    <property type="component" value="Unassembled WGS sequence"/>
</dbReference>
<name>A0A9X3N946_9ACTN</name>
<reference evidence="1" key="1">
    <citation type="submission" date="2022-10" db="EMBL/GenBank/DDBJ databases">
        <title>The WGS of Solirubrobacter phytolaccae KCTC 29190.</title>
        <authorList>
            <person name="Jiang Z."/>
        </authorList>
    </citation>
    <scope>NUCLEOTIDE SEQUENCE</scope>
    <source>
        <strain evidence="1">KCTC 29190</strain>
    </source>
</reference>
<proteinExistence type="predicted"/>
<organism evidence="1 2">
    <name type="scientific">Solirubrobacter phytolaccae</name>
    <dbReference type="NCBI Taxonomy" id="1404360"/>
    <lineage>
        <taxon>Bacteria</taxon>
        <taxon>Bacillati</taxon>
        <taxon>Actinomycetota</taxon>
        <taxon>Thermoleophilia</taxon>
        <taxon>Solirubrobacterales</taxon>
        <taxon>Solirubrobacteraceae</taxon>
        <taxon>Solirubrobacter</taxon>
    </lineage>
</organism>
<sequence length="122" mass="13372">MTPGLTISAREVDAIDLLDALGDDARRATWTLDRWVEATGCEHAKRLHELSEREATVPADELWPLLDGTQLIGGRIVGDLGDGAPWVMIESIRGDAWDVRSSDREVLARIVARYPGATPLPD</sequence>
<dbReference type="AlphaFoldDB" id="A0A9X3N946"/>
<protein>
    <submittedName>
        <fullName evidence="1">Uncharacterized protein</fullName>
    </submittedName>
</protein>
<keyword evidence="2" id="KW-1185">Reference proteome</keyword>
<dbReference type="RefSeq" id="WP_270026625.1">
    <property type="nucleotide sequence ID" value="NZ_JAPDDP010000033.1"/>
</dbReference>
<gene>
    <name evidence="1" type="ORF">OJ997_18280</name>
</gene>
<evidence type="ECO:0000313" key="2">
    <source>
        <dbReference type="Proteomes" id="UP001147653"/>
    </source>
</evidence>
<evidence type="ECO:0000313" key="1">
    <source>
        <dbReference type="EMBL" id="MDA0182260.1"/>
    </source>
</evidence>